<evidence type="ECO:0000256" key="2">
    <source>
        <dbReference type="PROSITE-ProRule" id="PRU00169"/>
    </source>
</evidence>
<name>A0ABV6AVM0_9DEIO</name>
<reference evidence="4 5" key="1">
    <citation type="submission" date="2024-09" db="EMBL/GenBank/DDBJ databases">
        <authorList>
            <person name="Sun Q."/>
            <person name="Mori K."/>
        </authorList>
    </citation>
    <scope>NUCLEOTIDE SEQUENCE [LARGE SCALE GENOMIC DNA]</scope>
    <source>
        <strain evidence="4 5">JCM 13503</strain>
    </source>
</reference>
<dbReference type="Gene3D" id="3.40.50.2300">
    <property type="match status" value="1"/>
</dbReference>
<dbReference type="SUPFAM" id="SSF52172">
    <property type="entry name" value="CheY-like"/>
    <property type="match status" value="1"/>
</dbReference>
<organism evidence="4 5">
    <name type="scientific">Deinococcus oregonensis</name>
    <dbReference type="NCBI Taxonomy" id="1805970"/>
    <lineage>
        <taxon>Bacteria</taxon>
        <taxon>Thermotogati</taxon>
        <taxon>Deinococcota</taxon>
        <taxon>Deinococci</taxon>
        <taxon>Deinococcales</taxon>
        <taxon>Deinococcaceae</taxon>
        <taxon>Deinococcus</taxon>
    </lineage>
</organism>
<evidence type="ECO:0000256" key="1">
    <source>
        <dbReference type="ARBA" id="ARBA00022553"/>
    </source>
</evidence>
<dbReference type="PANTHER" id="PTHR44591:SF23">
    <property type="entry name" value="CHEY SUBFAMILY"/>
    <property type="match status" value="1"/>
</dbReference>
<feature type="domain" description="Response regulatory" evidence="3">
    <location>
        <begin position="9"/>
        <end position="127"/>
    </location>
</feature>
<feature type="modified residue" description="4-aspartylphosphate" evidence="2">
    <location>
        <position position="61"/>
    </location>
</feature>
<dbReference type="SMART" id="SM00448">
    <property type="entry name" value="REC"/>
    <property type="match status" value="1"/>
</dbReference>
<dbReference type="Proteomes" id="UP001589733">
    <property type="component" value="Unassembled WGS sequence"/>
</dbReference>
<gene>
    <name evidence="4" type="ORF">ACFFLM_06125</name>
</gene>
<dbReference type="Pfam" id="PF00072">
    <property type="entry name" value="Response_reg"/>
    <property type="match status" value="1"/>
</dbReference>
<dbReference type="EMBL" id="JBHLYR010000020">
    <property type="protein sequence ID" value="MFB9991543.1"/>
    <property type="molecule type" value="Genomic_DNA"/>
</dbReference>
<evidence type="ECO:0000313" key="5">
    <source>
        <dbReference type="Proteomes" id="UP001589733"/>
    </source>
</evidence>
<keyword evidence="1 2" id="KW-0597">Phosphoprotein</keyword>
<proteinExistence type="predicted"/>
<dbReference type="RefSeq" id="WP_380006750.1">
    <property type="nucleotide sequence ID" value="NZ_JBHLYR010000020.1"/>
</dbReference>
<accession>A0ABV6AVM0</accession>
<comment type="caution">
    <text evidence="4">The sequence shown here is derived from an EMBL/GenBank/DDBJ whole genome shotgun (WGS) entry which is preliminary data.</text>
</comment>
<evidence type="ECO:0000313" key="4">
    <source>
        <dbReference type="EMBL" id="MFB9991543.1"/>
    </source>
</evidence>
<protein>
    <submittedName>
        <fullName evidence="4">Two-component system response regulator</fullName>
    </submittedName>
</protein>
<dbReference type="InterPro" id="IPR050595">
    <property type="entry name" value="Bact_response_regulator"/>
</dbReference>
<evidence type="ECO:0000259" key="3">
    <source>
        <dbReference type="PROSITE" id="PS50110"/>
    </source>
</evidence>
<keyword evidence="5" id="KW-1185">Reference proteome</keyword>
<dbReference type="InterPro" id="IPR001789">
    <property type="entry name" value="Sig_transdc_resp-reg_receiver"/>
</dbReference>
<sequence length="129" mass="13931">MTSLSAVQRVLIIEDCVEDDLLLELAFEEQAPEVQVKVVSDGASAVACCQSPEPPQLVLLDLHLPGQMGWEVLAQLRAAAAGPFQVVCYSSYAHPAEVQAVLDQGAVAYLERPWELEGFSALVRALLAR</sequence>
<dbReference type="InterPro" id="IPR011006">
    <property type="entry name" value="CheY-like_superfamily"/>
</dbReference>
<dbReference type="PANTHER" id="PTHR44591">
    <property type="entry name" value="STRESS RESPONSE REGULATOR PROTEIN 1"/>
    <property type="match status" value="1"/>
</dbReference>
<dbReference type="PROSITE" id="PS50110">
    <property type="entry name" value="RESPONSE_REGULATORY"/>
    <property type="match status" value="1"/>
</dbReference>